<dbReference type="Pfam" id="PF23921">
    <property type="entry name" value="DUF7260"/>
    <property type="match status" value="1"/>
</dbReference>
<keyword evidence="1" id="KW-0812">Transmembrane</keyword>
<dbReference type="Proteomes" id="UP001596395">
    <property type="component" value="Unassembled WGS sequence"/>
</dbReference>
<keyword evidence="1" id="KW-1133">Transmembrane helix</keyword>
<feature type="transmembrane region" description="Helical" evidence="1">
    <location>
        <begin position="34"/>
        <end position="55"/>
    </location>
</feature>
<reference evidence="3 4" key="1">
    <citation type="journal article" date="2019" name="Int. J. Syst. Evol. Microbiol.">
        <title>The Global Catalogue of Microorganisms (GCM) 10K type strain sequencing project: providing services to taxonomists for standard genome sequencing and annotation.</title>
        <authorList>
            <consortium name="The Broad Institute Genomics Platform"/>
            <consortium name="The Broad Institute Genome Sequencing Center for Infectious Disease"/>
            <person name="Wu L."/>
            <person name="Ma J."/>
        </authorList>
    </citation>
    <scope>NUCLEOTIDE SEQUENCE [LARGE SCALE GENOMIC DNA]</scope>
    <source>
        <strain evidence="3 4">GX26</strain>
    </source>
</reference>
<evidence type="ECO:0000259" key="2">
    <source>
        <dbReference type="Pfam" id="PF23921"/>
    </source>
</evidence>
<sequence>MSLSSPGLTRVSQQQIGATGETCLAEGLCVPADVLTHALAAVATVLFAAAVLLALSRLHDAADALDAEQDRTQRERDAFAAFVDALAGIDSENPRLTDGGPMTVTGSRTGRLPDVVDAYRRTVMDVPHYDDEYDDSLAEHMAAEFGDDVALAVQNGAILSPQLKRTLHASALQAKQRRERLLAALDAEQESLSSCTRTLAEVDETLSGVNPDPDPDRPRADLIADWHAIQATRDTTVSLLESRQADIHEQRHVVGQAGGPTTLYEYVYGDLPSSYPVLSLGTTAVEETRSLRRRVSRGLVEH</sequence>
<evidence type="ECO:0000256" key="1">
    <source>
        <dbReference type="SAM" id="Phobius"/>
    </source>
</evidence>
<evidence type="ECO:0000313" key="3">
    <source>
        <dbReference type="EMBL" id="MFC6953400.1"/>
    </source>
</evidence>
<protein>
    <recommendedName>
        <fullName evidence="2">DUF7260 domain-containing protein</fullName>
    </recommendedName>
</protein>
<gene>
    <name evidence="3" type="ORF">ACFQGB_11050</name>
</gene>
<accession>A0ABD5VDG4</accession>
<comment type="caution">
    <text evidence="3">The sequence shown here is derived from an EMBL/GenBank/DDBJ whole genome shotgun (WGS) entry which is preliminary data.</text>
</comment>
<proteinExistence type="predicted"/>
<name>A0ABD5VDG4_9EURY</name>
<dbReference type="RefSeq" id="WP_336350360.1">
    <property type="nucleotide sequence ID" value="NZ_JAZAQL010000002.1"/>
</dbReference>
<keyword evidence="4" id="KW-1185">Reference proteome</keyword>
<dbReference type="InterPro" id="IPR055684">
    <property type="entry name" value="DUF7260"/>
</dbReference>
<evidence type="ECO:0000313" key="4">
    <source>
        <dbReference type="Proteomes" id="UP001596395"/>
    </source>
</evidence>
<organism evidence="3 4">
    <name type="scientific">Halorubellus litoreus</name>
    <dbReference type="NCBI Taxonomy" id="755308"/>
    <lineage>
        <taxon>Archaea</taxon>
        <taxon>Methanobacteriati</taxon>
        <taxon>Methanobacteriota</taxon>
        <taxon>Stenosarchaea group</taxon>
        <taxon>Halobacteria</taxon>
        <taxon>Halobacteriales</taxon>
        <taxon>Halorubellaceae</taxon>
        <taxon>Halorubellus</taxon>
    </lineage>
</organism>
<feature type="domain" description="DUF7260" evidence="2">
    <location>
        <begin position="57"/>
        <end position="290"/>
    </location>
</feature>
<dbReference type="AlphaFoldDB" id="A0ABD5VDG4"/>
<keyword evidence="1" id="KW-0472">Membrane</keyword>
<dbReference type="EMBL" id="JBHSXN010000002">
    <property type="protein sequence ID" value="MFC6953400.1"/>
    <property type="molecule type" value="Genomic_DNA"/>
</dbReference>